<proteinExistence type="predicted"/>
<organism evidence="1 2">
    <name type="scientific">Trapa natans</name>
    <name type="common">Water chestnut</name>
    <dbReference type="NCBI Taxonomy" id="22666"/>
    <lineage>
        <taxon>Eukaryota</taxon>
        <taxon>Viridiplantae</taxon>
        <taxon>Streptophyta</taxon>
        <taxon>Embryophyta</taxon>
        <taxon>Tracheophyta</taxon>
        <taxon>Spermatophyta</taxon>
        <taxon>Magnoliopsida</taxon>
        <taxon>eudicotyledons</taxon>
        <taxon>Gunneridae</taxon>
        <taxon>Pentapetalae</taxon>
        <taxon>rosids</taxon>
        <taxon>malvids</taxon>
        <taxon>Myrtales</taxon>
        <taxon>Lythraceae</taxon>
        <taxon>Trapa</taxon>
    </lineage>
</organism>
<dbReference type="AlphaFoldDB" id="A0AAN7L291"/>
<dbReference type="EMBL" id="JAXQNO010000018">
    <property type="protein sequence ID" value="KAK4776424.1"/>
    <property type="molecule type" value="Genomic_DNA"/>
</dbReference>
<dbReference type="PRINTS" id="PR00077">
    <property type="entry name" value="GPDHDRGNASE"/>
</dbReference>
<evidence type="ECO:0000313" key="2">
    <source>
        <dbReference type="Proteomes" id="UP001346149"/>
    </source>
</evidence>
<reference evidence="1 2" key="1">
    <citation type="journal article" date="2023" name="Hortic Res">
        <title>Pangenome of water caltrop reveals structural variations and asymmetric subgenome divergence after allopolyploidization.</title>
        <authorList>
            <person name="Zhang X."/>
            <person name="Chen Y."/>
            <person name="Wang L."/>
            <person name="Yuan Y."/>
            <person name="Fang M."/>
            <person name="Shi L."/>
            <person name="Lu R."/>
            <person name="Comes H.P."/>
            <person name="Ma Y."/>
            <person name="Chen Y."/>
            <person name="Huang G."/>
            <person name="Zhou Y."/>
            <person name="Zheng Z."/>
            <person name="Qiu Y."/>
        </authorList>
    </citation>
    <scope>NUCLEOTIDE SEQUENCE [LARGE SCALE GENOMIC DNA]</scope>
    <source>
        <strain evidence="1">F231</strain>
    </source>
</reference>
<dbReference type="InterPro" id="IPR006168">
    <property type="entry name" value="G3P_DH_NAD-dep"/>
</dbReference>
<dbReference type="PANTHER" id="PTHR11728:SF30">
    <property type="entry name" value="GLYCEROL-3-PHOSPHATE DEHYDROGENASE [NAD(+)] GPDHC1, CYTOSOLIC"/>
    <property type="match status" value="1"/>
</dbReference>
<dbReference type="PANTHER" id="PTHR11728">
    <property type="entry name" value="GLYCEROL-3-PHOSPHATE DEHYDROGENASE"/>
    <property type="match status" value="1"/>
</dbReference>
<protein>
    <submittedName>
        <fullName evidence="1">Uncharacterized protein</fullName>
    </submittedName>
</protein>
<dbReference type="Gene3D" id="3.40.50.720">
    <property type="entry name" value="NAD(P)-binding Rossmann-like Domain"/>
    <property type="match status" value="1"/>
</dbReference>
<dbReference type="GO" id="GO:0047952">
    <property type="term" value="F:glycerol-3-phosphate dehydrogenase [NAD(P)+] activity"/>
    <property type="evidence" value="ECO:0007669"/>
    <property type="project" value="TreeGrafter"/>
</dbReference>
<name>A0AAN7L291_TRANT</name>
<dbReference type="GO" id="GO:0005829">
    <property type="term" value="C:cytosol"/>
    <property type="evidence" value="ECO:0007669"/>
    <property type="project" value="TreeGrafter"/>
</dbReference>
<accession>A0AAN7L291</accession>
<gene>
    <name evidence="1" type="ORF">SAY86_005112</name>
</gene>
<evidence type="ECO:0000313" key="1">
    <source>
        <dbReference type="EMBL" id="KAK4776424.1"/>
    </source>
</evidence>
<dbReference type="GO" id="GO:0006072">
    <property type="term" value="P:glycerol-3-phosphate metabolic process"/>
    <property type="evidence" value="ECO:0007669"/>
    <property type="project" value="InterPro"/>
</dbReference>
<sequence>MSEEKILAIPLPDKHMQEEFMTLEVERVNTPIIISLLAKGIEAALDHSHSDDQPSNLRISSRSSYGRSLGGPNIAWEIYNREYANARICGSSKWRKSLAIFLRQPHFIIWGNSDLVTHEVMGGLKNVYTIGAGNFESHTVFCKGHYRSASPE</sequence>
<keyword evidence="2" id="KW-1185">Reference proteome</keyword>
<dbReference type="Proteomes" id="UP001346149">
    <property type="component" value="Unassembled WGS sequence"/>
</dbReference>
<comment type="caution">
    <text evidence="1">The sequence shown here is derived from an EMBL/GenBank/DDBJ whole genome shotgun (WGS) entry which is preliminary data.</text>
</comment>